<evidence type="ECO:0000313" key="14">
    <source>
        <dbReference type="EMBL" id="NJR77728.1"/>
    </source>
</evidence>
<keyword evidence="15" id="KW-1185">Reference proteome</keyword>
<evidence type="ECO:0000256" key="7">
    <source>
        <dbReference type="ARBA" id="ARBA00022777"/>
    </source>
</evidence>
<organism evidence="14 15">
    <name type="scientific">Sphingomonas corticis</name>
    <dbReference type="NCBI Taxonomy" id="2722791"/>
    <lineage>
        <taxon>Bacteria</taxon>
        <taxon>Pseudomonadati</taxon>
        <taxon>Pseudomonadota</taxon>
        <taxon>Alphaproteobacteria</taxon>
        <taxon>Sphingomonadales</taxon>
        <taxon>Sphingomonadaceae</taxon>
        <taxon>Sphingomonas</taxon>
    </lineage>
</organism>
<comment type="pathway">
    <text evidence="1">Cofactor biosynthesis; tetrahydrofolate biosynthesis; 2-amino-4-hydroxy-6-hydroxymethyl-7,8-dihydropteridine diphosphate from 7,8-dihydroneopterin triphosphate: step 4/4.</text>
</comment>
<evidence type="ECO:0000256" key="5">
    <source>
        <dbReference type="ARBA" id="ARBA00022679"/>
    </source>
</evidence>
<comment type="caution">
    <text evidence="14">The sequence shown here is derived from an EMBL/GenBank/DDBJ whole genome shotgun (WGS) entry which is preliminary data.</text>
</comment>
<evidence type="ECO:0000256" key="6">
    <source>
        <dbReference type="ARBA" id="ARBA00022741"/>
    </source>
</evidence>
<evidence type="ECO:0000256" key="11">
    <source>
        <dbReference type="ARBA" id="ARBA00029766"/>
    </source>
</evidence>
<comment type="similarity">
    <text evidence="2">Belongs to the HPPK family.</text>
</comment>
<dbReference type="GO" id="GO:0003848">
    <property type="term" value="F:2-amino-4-hydroxy-6-hydroxymethyldihydropteridine diphosphokinase activity"/>
    <property type="evidence" value="ECO:0007669"/>
    <property type="project" value="UniProtKB-EC"/>
</dbReference>
<keyword evidence="9" id="KW-0289">Folate biosynthesis</keyword>
<protein>
    <recommendedName>
        <fullName evidence="4">2-amino-4-hydroxy-6-hydroxymethyldihydropteridine pyrophosphokinase</fullName>
        <ecNumber evidence="3">2.7.6.3</ecNumber>
    </recommendedName>
    <alternativeName>
        <fullName evidence="11">6-hydroxymethyl-7,8-dihydropterin pyrophosphokinase</fullName>
    </alternativeName>
    <alternativeName>
        <fullName evidence="12">7,8-dihydro-6-hydroxymethylpterin-pyrophosphokinase</fullName>
    </alternativeName>
</protein>
<dbReference type="SUPFAM" id="SSF55083">
    <property type="entry name" value="6-hydroxymethyl-7,8-dihydropterin pyrophosphokinase, HPPK"/>
    <property type="match status" value="1"/>
</dbReference>
<evidence type="ECO:0000256" key="2">
    <source>
        <dbReference type="ARBA" id="ARBA00005810"/>
    </source>
</evidence>
<name>A0ABX1CIC6_9SPHN</name>
<evidence type="ECO:0000256" key="3">
    <source>
        <dbReference type="ARBA" id="ARBA00013253"/>
    </source>
</evidence>
<dbReference type="NCBIfam" id="TIGR01498">
    <property type="entry name" value="folK"/>
    <property type="match status" value="1"/>
</dbReference>
<dbReference type="InterPro" id="IPR035907">
    <property type="entry name" value="Hppk_sf"/>
</dbReference>
<accession>A0ABX1CIC6</accession>
<keyword evidence="8" id="KW-0067">ATP-binding</keyword>
<evidence type="ECO:0000256" key="9">
    <source>
        <dbReference type="ARBA" id="ARBA00022909"/>
    </source>
</evidence>
<evidence type="ECO:0000256" key="8">
    <source>
        <dbReference type="ARBA" id="ARBA00022840"/>
    </source>
</evidence>
<feature type="domain" description="7,8-dihydro-6-hydroxymethylpterin-pyrophosphokinase" evidence="13">
    <location>
        <begin position="94"/>
        <end position="105"/>
    </location>
</feature>
<sequence>MGGRVAVSQPSRVYVVAVGSNRRGRHGAPRAEVAAALERLGGLASPIFSSAPVGPSSRTFANAVTLVASPLDPPAMLARVKAIERAFGRRTGRRWGARVIDLDLVLWSGGAWSSPGLTIPHPAFRDRGFVLAPLAAVAPAWRDPVTGRRVRHLLARLTRPRRRRMGP</sequence>
<keyword evidence="6" id="KW-0547">Nucleotide-binding</keyword>
<dbReference type="Gene3D" id="3.30.70.560">
    <property type="entry name" value="7,8-Dihydro-6-hydroxymethylpterin-pyrophosphokinase HPPK"/>
    <property type="match status" value="1"/>
</dbReference>
<dbReference type="CDD" id="cd00483">
    <property type="entry name" value="HPPK"/>
    <property type="match status" value="1"/>
</dbReference>
<dbReference type="EC" id="2.7.6.3" evidence="3"/>
<dbReference type="PROSITE" id="PS00794">
    <property type="entry name" value="HPPK"/>
    <property type="match status" value="1"/>
</dbReference>
<proteinExistence type="inferred from homology"/>
<reference evidence="14 15" key="1">
    <citation type="submission" date="2020-03" db="EMBL/GenBank/DDBJ databases">
        <authorList>
            <person name="Wang L."/>
            <person name="He N."/>
            <person name="Li Y."/>
            <person name="Fang Y."/>
            <person name="Zhang F."/>
        </authorList>
    </citation>
    <scope>NUCLEOTIDE SEQUENCE [LARGE SCALE GENOMIC DNA]</scope>
    <source>
        <strain evidence="14 15">36D10-4-7</strain>
    </source>
</reference>
<evidence type="ECO:0000313" key="15">
    <source>
        <dbReference type="Proteomes" id="UP000732399"/>
    </source>
</evidence>
<dbReference type="PANTHER" id="PTHR43071:SF1">
    <property type="entry name" value="2-AMINO-4-HYDROXY-6-HYDROXYMETHYLDIHYDROPTERIDINE PYROPHOSPHOKINASE"/>
    <property type="match status" value="1"/>
</dbReference>
<evidence type="ECO:0000256" key="1">
    <source>
        <dbReference type="ARBA" id="ARBA00005051"/>
    </source>
</evidence>
<dbReference type="Proteomes" id="UP000732399">
    <property type="component" value="Unassembled WGS sequence"/>
</dbReference>
<evidence type="ECO:0000256" key="10">
    <source>
        <dbReference type="ARBA" id="ARBA00029409"/>
    </source>
</evidence>
<dbReference type="EMBL" id="JAAVJH010000002">
    <property type="protein sequence ID" value="NJR77728.1"/>
    <property type="molecule type" value="Genomic_DNA"/>
</dbReference>
<dbReference type="InterPro" id="IPR000550">
    <property type="entry name" value="Hppk"/>
</dbReference>
<evidence type="ECO:0000256" key="12">
    <source>
        <dbReference type="ARBA" id="ARBA00033413"/>
    </source>
</evidence>
<dbReference type="Pfam" id="PF01288">
    <property type="entry name" value="HPPK"/>
    <property type="match status" value="1"/>
</dbReference>
<comment type="function">
    <text evidence="10">Catalyzes the transfer of pyrophosphate from adenosine triphosphate (ATP) to 6-hydroxymethyl-7,8-dihydropterin, an enzymatic step in folate biosynthesis pathway.</text>
</comment>
<evidence type="ECO:0000256" key="4">
    <source>
        <dbReference type="ARBA" id="ARBA00016218"/>
    </source>
</evidence>
<gene>
    <name evidence="14" type="primary">folK</name>
    <name evidence="14" type="ORF">HBH26_03740</name>
</gene>
<evidence type="ECO:0000259" key="13">
    <source>
        <dbReference type="PROSITE" id="PS00794"/>
    </source>
</evidence>
<dbReference type="PANTHER" id="PTHR43071">
    <property type="entry name" value="2-AMINO-4-HYDROXY-6-HYDROXYMETHYLDIHYDROPTERIDINE PYROPHOSPHOKINASE"/>
    <property type="match status" value="1"/>
</dbReference>
<keyword evidence="7" id="KW-0418">Kinase</keyword>
<keyword evidence="5 14" id="KW-0808">Transferase</keyword>